<protein>
    <submittedName>
        <fullName evidence="2">Uncharacterized protein</fullName>
    </submittedName>
</protein>
<comment type="caution">
    <text evidence="2">The sequence shown here is derived from an EMBL/GenBank/DDBJ whole genome shotgun (WGS) entry which is preliminary data.</text>
</comment>
<evidence type="ECO:0000313" key="2">
    <source>
        <dbReference type="EMBL" id="KAF5388795.1"/>
    </source>
</evidence>
<sequence length="395" mass="44753">MPSLPQRKRSRSPSHSATPTSRQPRSESASPTSGSSNNNTNNNNNEAFFLDPSFSNFKGDIYLKIENTLFPCSCEKLGNAGGFFSALFSIPQPNDTDLIHGLPHCDMPDCTVDDLRPLLQLIHGFEKVFWNKTEGGRYEFNLDNILGVLRLSVRFDLADCRLQAAQAVRDFVNCTLGDIAVEGPTLDVPCLVLVGHNLHEDLAMCRLSFRMINIFHESQLPQFLPYAYYLACQQPVDIIMDGVDLPNGTRECLTVKDIKKILNGKHSLRRLRREHTFGWLTQLANYRKESYAQLTSCISAPECHEFTCSLRDAFFQPGSSVLEDRYDALASMSASAWTVVKNHVCLSCQKQLMYQLGLSRCESWERLPLMFGDQTWAELKSYQKKLDEEWMVPIC</sequence>
<feature type="compositionally biased region" description="Polar residues" evidence="1">
    <location>
        <begin position="13"/>
        <end position="23"/>
    </location>
</feature>
<evidence type="ECO:0000256" key="1">
    <source>
        <dbReference type="SAM" id="MobiDB-lite"/>
    </source>
</evidence>
<reference evidence="2 3" key="1">
    <citation type="journal article" date="2020" name="ISME J.">
        <title>Uncovering the hidden diversity of litter-decomposition mechanisms in mushroom-forming fungi.</title>
        <authorList>
            <person name="Floudas D."/>
            <person name="Bentzer J."/>
            <person name="Ahren D."/>
            <person name="Johansson T."/>
            <person name="Persson P."/>
            <person name="Tunlid A."/>
        </authorList>
    </citation>
    <scope>NUCLEOTIDE SEQUENCE [LARGE SCALE GENOMIC DNA]</scope>
    <source>
        <strain evidence="2 3">CBS 406.79</strain>
    </source>
</reference>
<feature type="compositionally biased region" description="Basic residues" evidence="1">
    <location>
        <begin position="1"/>
        <end position="12"/>
    </location>
</feature>
<keyword evidence="3" id="KW-1185">Reference proteome</keyword>
<evidence type="ECO:0000313" key="3">
    <source>
        <dbReference type="Proteomes" id="UP000518752"/>
    </source>
</evidence>
<proteinExistence type="predicted"/>
<feature type="region of interest" description="Disordered" evidence="1">
    <location>
        <begin position="1"/>
        <end position="44"/>
    </location>
</feature>
<organism evidence="2 3">
    <name type="scientific">Collybiopsis confluens</name>
    <dbReference type="NCBI Taxonomy" id="2823264"/>
    <lineage>
        <taxon>Eukaryota</taxon>
        <taxon>Fungi</taxon>
        <taxon>Dikarya</taxon>
        <taxon>Basidiomycota</taxon>
        <taxon>Agaricomycotina</taxon>
        <taxon>Agaricomycetes</taxon>
        <taxon>Agaricomycetidae</taxon>
        <taxon>Agaricales</taxon>
        <taxon>Marasmiineae</taxon>
        <taxon>Omphalotaceae</taxon>
        <taxon>Collybiopsis</taxon>
    </lineage>
</organism>
<dbReference type="EMBL" id="JAACJN010000026">
    <property type="protein sequence ID" value="KAF5388795.1"/>
    <property type="molecule type" value="Genomic_DNA"/>
</dbReference>
<feature type="compositionally biased region" description="Low complexity" evidence="1">
    <location>
        <begin position="26"/>
        <end position="44"/>
    </location>
</feature>
<dbReference type="Proteomes" id="UP000518752">
    <property type="component" value="Unassembled WGS sequence"/>
</dbReference>
<name>A0A8H5HSP6_9AGAR</name>
<accession>A0A8H5HSP6</accession>
<gene>
    <name evidence="2" type="ORF">D9757_005651</name>
</gene>
<dbReference type="AlphaFoldDB" id="A0A8H5HSP6"/>
<dbReference type="OrthoDB" id="3036049at2759"/>